<evidence type="ECO:0000313" key="2">
    <source>
        <dbReference type="EMBL" id="GIH11426.1"/>
    </source>
</evidence>
<dbReference type="RefSeq" id="WP_203915146.1">
    <property type="nucleotide sequence ID" value="NZ_BONY01000133.1"/>
</dbReference>
<dbReference type="EMBL" id="BONY01000133">
    <property type="protein sequence ID" value="GIH11426.1"/>
    <property type="molecule type" value="Genomic_DNA"/>
</dbReference>
<dbReference type="Proteomes" id="UP000612899">
    <property type="component" value="Unassembled WGS sequence"/>
</dbReference>
<keyword evidence="1" id="KW-1133">Transmembrane helix</keyword>
<keyword evidence="1" id="KW-0812">Transmembrane</keyword>
<reference evidence="2" key="1">
    <citation type="submission" date="2021-01" db="EMBL/GenBank/DDBJ databases">
        <title>Whole genome shotgun sequence of Rhizocola hellebori NBRC 109834.</title>
        <authorList>
            <person name="Komaki H."/>
            <person name="Tamura T."/>
        </authorList>
    </citation>
    <scope>NUCLEOTIDE SEQUENCE</scope>
    <source>
        <strain evidence="2">NBRC 109834</strain>
    </source>
</reference>
<dbReference type="AlphaFoldDB" id="A0A8J3VML6"/>
<gene>
    <name evidence="2" type="ORF">Rhe02_94930</name>
</gene>
<evidence type="ECO:0000313" key="3">
    <source>
        <dbReference type="Proteomes" id="UP000612899"/>
    </source>
</evidence>
<proteinExistence type="predicted"/>
<sequence>MAIASPFAFGVEAWVNFLISVLALVLMLWALIHVATQRPDAFAAIGGLQKHHWLGLLGALFALALIFFLFAGGFPLIEYIGIAASAFYLLDTRRGLKDVTEGRW</sequence>
<protein>
    <recommendedName>
        <fullName evidence="4">DUF2516 family protein</fullName>
    </recommendedName>
</protein>
<keyword evidence="3" id="KW-1185">Reference proteome</keyword>
<dbReference type="InterPro" id="IPR019662">
    <property type="entry name" value="DUF2516"/>
</dbReference>
<comment type="caution">
    <text evidence="2">The sequence shown here is derived from an EMBL/GenBank/DDBJ whole genome shotgun (WGS) entry which is preliminary data.</text>
</comment>
<evidence type="ECO:0000256" key="1">
    <source>
        <dbReference type="SAM" id="Phobius"/>
    </source>
</evidence>
<feature type="transmembrane region" description="Helical" evidence="1">
    <location>
        <begin position="53"/>
        <end position="77"/>
    </location>
</feature>
<evidence type="ECO:0008006" key="4">
    <source>
        <dbReference type="Google" id="ProtNLM"/>
    </source>
</evidence>
<keyword evidence="1" id="KW-0472">Membrane</keyword>
<feature type="transmembrane region" description="Helical" evidence="1">
    <location>
        <begin position="13"/>
        <end position="32"/>
    </location>
</feature>
<organism evidence="2 3">
    <name type="scientific">Rhizocola hellebori</name>
    <dbReference type="NCBI Taxonomy" id="1392758"/>
    <lineage>
        <taxon>Bacteria</taxon>
        <taxon>Bacillati</taxon>
        <taxon>Actinomycetota</taxon>
        <taxon>Actinomycetes</taxon>
        <taxon>Micromonosporales</taxon>
        <taxon>Micromonosporaceae</taxon>
        <taxon>Rhizocola</taxon>
    </lineage>
</organism>
<name>A0A8J3VML6_9ACTN</name>
<dbReference type="Pfam" id="PF10724">
    <property type="entry name" value="DUF2516"/>
    <property type="match status" value="1"/>
</dbReference>
<accession>A0A8J3VML6</accession>